<dbReference type="InterPro" id="IPR000742">
    <property type="entry name" value="EGF"/>
</dbReference>
<accession>A0AAV2IEQ2</accession>
<keyword evidence="12" id="KW-1185">Reference proteome</keyword>
<feature type="disulfide bond" evidence="6">
    <location>
        <begin position="448"/>
        <end position="457"/>
    </location>
</feature>
<dbReference type="SUPFAM" id="SSF52200">
    <property type="entry name" value="Toll/Interleukin receptor TIR domain"/>
    <property type="match status" value="1"/>
</dbReference>
<dbReference type="InterPro" id="IPR002049">
    <property type="entry name" value="LE_dom"/>
</dbReference>
<feature type="domain" description="TIR" evidence="10">
    <location>
        <begin position="528"/>
        <end position="662"/>
    </location>
</feature>
<feature type="disulfide bond" evidence="6">
    <location>
        <begin position="426"/>
        <end position="436"/>
    </location>
</feature>
<evidence type="ECO:0000313" key="11">
    <source>
        <dbReference type="EMBL" id="CAL1545382.1"/>
    </source>
</evidence>
<sequence length="662" mass="70819">SSPTAANALNSTLPYTSLSTAADAPNSTLTYTSSPTAANALNSTLPYTSLSTNDHAPNSTLTYTSSATAAHAPNSTLTYTSSATAANALNSTLTYTSLSTAADAPNSTLTYTSSSTAANALNSTLTYTTSSTAANALNSTLTFTSLSTAAQAPNSTLTYTPSATAANELNSTLTYTSSSAASSSPNYTLGVLSLSTASHLQQQETSVDSRGFTVRITSIDPPATSGVSADTTTQSDGQPTATTGQLNTTSLGSVTTAVLPNTTGSPPFNATNTRASPTVDGDSAPAPKETGGNTTTPTVLSGSDSGLDASPQNRSELVDGAQEEDFMAWFNDSQKYPLQNAGPSVSSAPRVTPADSGDRAAPCGYDCDKKGGRCLLGEDFKPHCVIMDGDPCDHFRCINGLCALTDGLHVCKCGEGWTGTFCEQPCSVDCGEHGTCGRVGDNMTGCICEFNYTGDRCGDKKLLRPTVTEISVPVDGLKVWEVAVVAVVTAVCLGLVFVLLPYTLWRRQWLPMRQLVFYFQEYEDDDDKEYDAFISYKSTPRDERFILHHLYPRLEKELDFRLCLHFRDFPPGEPIANNIIHAIENSRRTIMVLSPSYVASEWCRMEYQKAQHEMLRLKHKIIPIVLEDVSSMPEMDANLRTIIDTVTYIEWPGEEEPSTSKR</sequence>
<dbReference type="SMART" id="SM00255">
    <property type="entry name" value="TIR"/>
    <property type="match status" value="1"/>
</dbReference>
<dbReference type="EMBL" id="CAXITT010000704">
    <property type="protein sequence ID" value="CAL1545382.1"/>
    <property type="molecule type" value="Genomic_DNA"/>
</dbReference>
<name>A0AAV2IEQ2_LYMST</name>
<dbReference type="Gene3D" id="2.10.25.10">
    <property type="entry name" value="Laminin"/>
    <property type="match status" value="1"/>
</dbReference>
<dbReference type="InterPro" id="IPR035897">
    <property type="entry name" value="Toll_tir_struct_dom_sf"/>
</dbReference>
<feature type="region of interest" description="Disordered" evidence="7">
    <location>
        <begin position="202"/>
        <end position="313"/>
    </location>
</feature>
<dbReference type="SMART" id="SM00181">
    <property type="entry name" value="EGF"/>
    <property type="match status" value="2"/>
</dbReference>
<dbReference type="PROSITE" id="PS00022">
    <property type="entry name" value="EGF_1"/>
    <property type="match status" value="2"/>
</dbReference>
<keyword evidence="6" id="KW-0245">EGF-like domain</keyword>
<comment type="caution">
    <text evidence="11">The sequence shown here is derived from an EMBL/GenBank/DDBJ whole genome shotgun (WGS) entry which is preliminary data.</text>
</comment>
<dbReference type="PROSITE" id="PS50104">
    <property type="entry name" value="TIR"/>
    <property type="match status" value="1"/>
</dbReference>
<evidence type="ECO:0000259" key="9">
    <source>
        <dbReference type="PROSITE" id="PS50026"/>
    </source>
</evidence>
<comment type="subcellular location">
    <subcellularLocation>
        <location evidence="1">Membrane</location>
    </subcellularLocation>
</comment>
<feature type="disulfide bond" evidence="6">
    <location>
        <begin position="392"/>
        <end position="402"/>
    </location>
</feature>
<evidence type="ECO:0000256" key="6">
    <source>
        <dbReference type="PROSITE-ProRule" id="PRU00076"/>
    </source>
</evidence>
<gene>
    <name evidence="11" type="ORF">GSLYS_00018865001</name>
</gene>
<dbReference type="Gene3D" id="3.40.50.10140">
    <property type="entry name" value="Toll/interleukin-1 receptor homology (TIR) domain"/>
    <property type="match status" value="1"/>
</dbReference>
<organism evidence="11 12">
    <name type="scientific">Lymnaea stagnalis</name>
    <name type="common">Great pond snail</name>
    <name type="synonym">Helix stagnalis</name>
    <dbReference type="NCBI Taxonomy" id="6523"/>
    <lineage>
        <taxon>Eukaryota</taxon>
        <taxon>Metazoa</taxon>
        <taxon>Spiralia</taxon>
        <taxon>Lophotrochozoa</taxon>
        <taxon>Mollusca</taxon>
        <taxon>Gastropoda</taxon>
        <taxon>Heterobranchia</taxon>
        <taxon>Euthyneura</taxon>
        <taxon>Panpulmonata</taxon>
        <taxon>Hygrophila</taxon>
        <taxon>Lymnaeoidea</taxon>
        <taxon>Lymnaeidae</taxon>
        <taxon>Lymnaea</taxon>
    </lineage>
</organism>
<evidence type="ECO:0000259" key="10">
    <source>
        <dbReference type="PROSITE" id="PS50104"/>
    </source>
</evidence>
<dbReference type="GO" id="GO:0007165">
    <property type="term" value="P:signal transduction"/>
    <property type="evidence" value="ECO:0007669"/>
    <property type="project" value="InterPro"/>
</dbReference>
<keyword evidence="5 8" id="KW-0472">Membrane</keyword>
<proteinExistence type="predicted"/>
<feature type="non-terminal residue" evidence="11">
    <location>
        <position position="1"/>
    </location>
</feature>
<evidence type="ECO:0000256" key="5">
    <source>
        <dbReference type="ARBA" id="ARBA00023136"/>
    </source>
</evidence>
<feature type="compositionally biased region" description="Polar residues" evidence="7">
    <location>
        <begin position="291"/>
        <end position="313"/>
    </location>
</feature>
<evidence type="ECO:0000256" key="4">
    <source>
        <dbReference type="ARBA" id="ARBA00022989"/>
    </source>
</evidence>
<keyword evidence="6" id="KW-1015">Disulfide bond</keyword>
<reference evidence="11 12" key="1">
    <citation type="submission" date="2024-04" db="EMBL/GenBank/DDBJ databases">
        <authorList>
            <consortium name="Genoscope - CEA"/>
            <person name="William W."/>
        </authorList>
    </citation>
    <scope>NUCLEOTIDE SEQUENCE [LARGE SCALE GENOMIC DNA]</scope>
</reference>
<feature type="non-terminal residue" evidence="11">
    <location>
        <position position="662"/>
    </location>
</feature>
<dbReference type="PANTHER" id="PTHR24365:SF541">
    <property type="entry name" value="PROTEIN TOLL-RELATED"/>
    <property type="match status" value="1"/>
</dbReference>
<dbReference type="GO" id="GO:0005886">
    <property type="term" value="C:plasma membrane"/>
    <property type="evidence" value="ECO:0007669"/>
    <property type="project" value="TreeGrafter"/>
</dbReference>
<evidence type="ECO:0000256" key="1">
    <source>
        <dbReference type="ARBA" id="ARBA00004370"/>
    </source>
</evidence>
<dbReference type="AlphaFoldDB" id="A0AAV2IEQ2"/>
<dbReference type="GO" id="GO:0038023">
    <property type="term" value="F:signaling receptor activity"/>
    <property type="evidence" value="ECO:0007669"/>
    <property type="project" value="TreeGrafter"/>
</dbReference>
<comment type="caution">
    <text evidence="6">Lacks conserved residue(s) required for the propagation of feature annotation.</text>
</comment>
<evidence type="ECO:0000313" key="12">
    <source>
        <dbReference type="Proteomes" id="UP001497497"/>
    </source>
</evidence>
<evidence type="ECO:0000256" key="7">
    <source>
        <dbReference type="SAM" id="MobiDB-lite"/>
    </source>
</evidence>
<evidence type="ECO:0000256" key="2">
    <source>
        <dbReference type="ARBA" id="ARBA00022692"/>
    </source>
</evidence>
<dbReference type="PRINTS" id="PR01537">
    <property type="entry name" value="INTRLKN1R1F"/>
</dbReference>
<feature type="domain" description="EGF-like" evidence="9">
    <location>
        <begin position="388"/>
        <end position="423"/>
    </location>
</feature>
<dbReference type="PANTHER" id="PTHR24365">
    <property type="entry name" value="TOLL-LIKE RECEPTOR"/>
    <property type="match status" value="1"/>
</dbReference>
<protein>
    <submittedName>
        <fullName evidence="11">Uncharacterized protein</fullName>
    </submittedName>
</protein>
<dbReference type="CDD" id="cd00055">
    <property type="entry name" value="EGF_Lam"/>
    <property type="match status" value="1"/>
</dbReference>
<evidence type="ECO:0000256" key="8">
    <source>
        <dbReference type="SAM" id="Phobius"/>
    </source>
</evidence>
<keyword evidence="4 8" id="KW-1133">Transmembrane helix</keyword>
<feature type="transmembrane region" description="Helical" evidence="8">
    <location>
        <begin position="482"/>
        <end position="505"/>
    </location>
</feature>
<feature type="domain" description="EGF-like" evidence="9">
    <location>
        <begin position="424"/>
        <end position="458"/>
    </location>
</feature>
<keyword evidence="2 8" id="KW-0812">Transmembrane</keyword>
<dbReference type="PROSITE" id="PS50026">
    <property type="entry name" value="EGF_3"/>
    <property type="match status" value="2"/>
</dbReference>
<dbReference type="Proteomes" id="UP001497497">
    <property type="component" value="Unassembled WGS sequence"/>
</dbReference>
<feature type="disulfide bond" evidence="6">
    <location>
        <begin position="413"/>
        <end position="422"/>
    </location>
</feature>
<keyword evidence="3" id="KW-0732">Signal</keyword>
<evidence type="ECO:0000256" key="3">
    <source>
        <dbReference type="ARBA" id="ARBA00022729"/>
    </source>
</evidence>
<dbReference type="InterPro" id="IPR000157">
    <property type="entry name" value="TIR_dom"/>
</dbReference>
<dbReference type="Pfam" id="PF01582">
    <property type="entry name" value="TIR"/>
    <property type="match status" value="1"/>
</dbReference>
<feature type="compositionally biased region" description="Polar residues" evidence="7">
    <location>
        <begin position="225"/>
        <end position="276"/>
    </location>
</feature>